<dbReference type="CDD" id="cd01309">
    <property type="entry name" value="Met_dep_hydrolase_C"/>
    <property type="match status" value="1"/>
</dbReference>
<dbReference type="STRING" id="323850.Shew_2586"/>
<evidence type="ECO:0000256" key="4">
    <source>
        <dbReference type="ARBA" id="ARBA00022833"/>
    </source>
</evidence>
<comment type="cofactor">
    <cofactor evidence="1">
        <name>Zn(2+)</name>
        <dbReference type="ChEBI" id="CHEBI:29105"/>
    </cofactor>
</comment>
<dbReference type="OrthoDB" id="9766983at2"/>
<keyword evidence="6" id="KW-0732">Signal</keyword>
<dbReference type="Pfam" id="PF01979">
    <property type="entry name" value="Amidohydro_1"/>
    <property type="match status" value="2"/>
</dbReference>
<feature type="compositionally biased region" description="Basic and acidic residues" evidence="5">
    <location>
        <begin position="540"/>
        <end position="549"/>
    </location>
</feature>
<dbReference type="GO" id="GO:0005829">
    <property type="term" value="C:cytosol"/>
    <property type="evidence" value="ECO:0007669"/>
    <property type="project" value="TreeGrafter"/>
</dbReference>
<dbReference type="InterPro" id="IPR011059">
    <property type="entry name" value="Metal-dep_hydrolase_composite"/>
</dbReference>
<dbReference type="SUPFAM" id="SSF51338">
    <property type="entry name" value="Composite domain of metallo-dependent hydrolases"/>
    <property type="match status" value="2"/>
</dbReference>
<evidence type="ECO:0000256" key="2">
    <source>
        <dbReference type="ARBA" id="ARBA00022723"/>
    </source>
</evidence>
<keyword evidence="3 8" id="KW-0378">Hydrolase</keyword>
<gene>
    <name evidence="8" type="ordered locus">Shew_2586</name>
</gene>
<dbReference type="InterPro" id="IPR051607">
    <property type="entry name" value="Metallo-dep_hydrolases"/>
</dbReference>
<dbReference type="KEGG" id="slo:Shew_2586"/>
<dbReference type="GO" id="GO:0008892">
    <property type="term" value="F:guanine deaminase activity"/>
    <property type="evidence" value="ECO:0007669"/>
    <property type="project" value="TreeGrafter"/>
</dbReference>
<evidence type="ECO:0000313" key="9">
    <source>
        <dbReference type="Proteomes" id="UP000001558"/>
    </source>
</evidence>
<keyword evidence="9" id="KW-1185">Reference proteome</keyword>
<dbReference type="GO" id="GO:0008270">
    <property type="term" value="F:zinc ion binding"/>
    <property type="evidence" value="ECO:0007669"/>
    <property type="project" value="TreeGrafter"/>
</dbReference>
<dbReference type="SUPFAM" id="SSF51556">
    <property type="entry name" value="Metallo-dependent hydrolases"/>
    <property type="match status" value="1"/>
</dbReference>
<name>A3QG54_SHELP</name>
<evidence type="ECO:0000313" key="8">
    <source>
        <dbReference type="EMBL" id="ABO24452.1"/>
    </source>
</evidence>
<reference evidence="8 9" key="1">
    <citation type="submission" date="2007-03" db="EMBL/GenBank/DDBJ databases">
        <title>Complete sequence of Shewanella loihica PV-4.</title>
        <authorList>
            <consortium name="US DOE Joint Genome Institute"/>
            <person name="Copeland A."/>
            <person name="Lucas S."/>
            <person name="Lapidus A."/>
            <person name="Barry K."/>
            <person name="Detter J.C."/>
            <person name="Glavina del Rio T."/>
            <person name="Hammon N."/>
            <person name="Israni S."/>
            <person name="Dalin E."/>
            <person name="Tice H."/>
            <person name="Pitluck S."/>
            <person name="Chain P."/>
            <person name="Malfatti S."/>
            <person name="Shin M."/>
            <person name="Vergez L."/>
            <person name="Schmutz J."/>
            <person name="Larimer F."/>
            <person name="Land M."/>
            <person name="Hauser L."/>
            <person name="Kyrpides N."/>
            <person name="Mikhailova N."/>
            <person name="Romine M.F."/>
            <person name="Serres G."/>
            <person name="Fredrickson J."/>
            <person name="Tiedje J."/>
            <person name="Richardson P."/>
        </authorList>
    </citation>
    <scope>NUCLEOTIDE SEQUENCE [LARGE SCALE GENOMIC DNA]</scope>
    <source>
        <strain evidence="9">ATCC BAA-1088 / PV-4</strain>
    </source>
</reference>
<sequence length="1046" mass="115775" precursor="true">MRIHFLSVSASLAACLLASPSAIANSQLTDNTPKLTALSHATLMIAPGETKQDATLLIEDNKIKAIIPNDKIPEDAYVIDMTGKLIYPGFIDPYTNYGIDFKYDQQKVARPVYEIKRIGGNADNGAVHAEKEWFNYIYPDQEAAKQWIDNGFTSVQTGMLDGIFRGRAATVSLAALKANDIIYRAKSSHLLAFDKGSSIQDYPNSLMGSIALIRQTLADANWYQANIDKADSATQEKNIEFNIALERLSDISKSPTVFETKNLNNLLRAAHLLNEFKLPATLVGSGREYARIDEVKASGFSIIAPLNFPAAPNIKDGDKEREISLAHLRHWERAPSNPHALERAGIPFAFTQHGIKADAFWPRLRQAVKQGLSQETALAALTTEAAEIAGISAFSGKLKPGFMADLVVTNGDIFTQGKIVSVWLQGSETQKVPRDRHWLSQGYQLTLGELTLDLDLVDDDKLSGTLASGEQEIKLSDLKYAKERLTFNAELGEAGYPGISRFTLWFDAQGIHGRMLDKSNRQHPIAGVVMAKNAIDGSGESDKSDEQKAAESPAPELVSKLTKPNTAYGLTAQPKAKRLHIKNATLWTSSEQGVLEGYDLLIRDGRIEKIGQSLKTPSGYQTLDATGKHLSAGIIDEHSHIALNGGTNEDTDAVTAEVRIGDVINPDDIAIYRALAGGVTTAQILHGSANPIGGQAQVIQMRWGESAEAMKLKQAPASIKFALGENVKQANWGDNYNRRFPQSRIGVKSLFEEAFNEALAYEKALADFDRLRSSQQRKQVAPKPNYRLEAVAEVLRGDRQVHIHSYVQSEILMFLRLAEAYKFKVGTFTHILEGYKVAEEMAKHGTYASTFSDWWAYKFEVYDAIPQNTCLMHNKGVLTSINSDDYEMQRRLNQEAAKSMMYCDMSPTDAWNMVTINPAKQLGIDQLTGSLEEGKQADLVLWSDSPLSVYAKVENTWVGGRRYFDRQQDKQAQHEVELERAALIQAVLTRDKPEVPGETPEEKSEPQWHCDTHYNAWGTALSEHKAMNQNSAKQSSAHNHAFMEAF</sequence>
<evidence type="ECO:0000256" key="3">
    <source>
        <dbReference type="ARBA" id="ARBA00022801"/>
    </source>
</evidence>
<dbReference type="FunFam" id="3.20.20.140:FF:000123">
    <property type="entry name" value="Probable N-acetylglucosamine-6-phosphate deacetylase"/>
    <property type="match status" value="1"/>
</dbReference>
<evidence type="ECO:0000259" key="7">
    <source>
        <dbReference type="Pfam" id="PF01979"/>
    </source>
</evidence>
<dbReference type="PANTHER" id="PTHR11271">
    <property type="entry name" value="GUANINE DEAMINASE"/>
    <property type="match status" value="1"/>
</dbReference>
<dbReference type="PROSITE" id="PS51257">
    <property type="entry name" value="PROKAR_LIPOPROTEIN"/>
    <property type="match status" value="1"/>
</dbReference>
<dbReference type="eggNOG" id="COG1228">
    <property type="taxonomic scope" value="Bacteria"/>
</dbReference>
<keyword evidence="2" id="KW-0479">Metal-binding</keyword>
<keyword evidence="4" id="KW-0862">Zinc</keyword>
<dbReference type="Proteomes" id="UP000001558">
    <property type="component" value="Chromosome"/>
</dbReference>
<dbReference type="Gene3D" id="3.20.20.140">
    <property type="entry name" value="Metal-dependent hydrolases"/>
    <property type="match status" value="2"/>
</dbReference>
<evidence type="ECO:0000256" key="5">
    <source>
        <dbReference type="SAM" id="MobiDB-lite"/>
    </source>
</evidence>
<feature type="chain" id="PRO_5002657303" evidence="6">
    <location>
        <begin position="25"/>
        <end position="1046"/>
    </location>
</feature>
<feature type="signal peptide" evidence="6">
    <location>
        <begin position="1"/>
        <end position="24"/>
    </location>
</feature>
<evidence type="ECO:0000256" key="1">
    <source>
        <dbReference type="ARBA" id="ARBA00001947"/>
    </source>
</evidence>
<accession>A3QG54</accession>
<dbReference type="RefSeq" id="WP_011866383.1">
    <property type="nucleotide sequence ID" value="NC_009092.1"/>
</dbReference>
<feature type="domain" description="Amidohydrolase-related" evidence="7">
    <location>
        <begin position="359"/>
        <end position="426"/>
    </location>
</feature>
<dbReference type="PANTHER" id="PTHR11271:SF6">
    <property type="entry name" value="GUANINE DEAMINASE"/>
    <property type="match status" value="1"/>
</dbReference>
<feature type="domain" description="Amidohydrolase-related" evidence="7">
    <location>
        <begin position="632"/>
        <end position="960"/>
    </location>
</feature>
<dbReference type="Gene3D" id="2.30.40.10">
    <property type="entry name" value="Urease, subunit C, domain 1"/>
    <property type="match status" value="1"/>
</dbReference>
<dbReference type="EMBL" id="CP000606">
    <property type="protein sequence ID" value="ABO24452.1"/>
    <property type="molecule type" value="Genomic_DNA"/>
</dbReference>
<feature type="region of interest" description="Disordered" evidence="5">
    <location>
        <begin position="536"/>
        <end position="557"/>
    </location>
</feature>
<protein>
    <submittedName>
        <fullName evidence="8">Amidohydrolase</fullName>
    </submittedName>
</protein>
<dbReference type="HOGENOM" id="CLU_004881_0_0_6"/>
<dbReference type="GO" id="GO:0046098">
    <property type="term" value="P:guanine metabolic process"/>
    <property type="evidence" value="ECO:0007669"/>
    <property type="project" value="TreeGrafter"/>
</dbReference>
<dbReference type="AlphaFoldDB" id="A3QG54"/>
<dbReference type="InterPro" id="IPR032466">
    <property type="entry name" value="Metal_Hydrolase"/>
</dbReference>
<proteinExistence type="predicted"/>
<dbReference type="InterPro" id="IPR006680">
    <property type="entry name" value="Amidohydro-rel"/>
</dbReference>
<evidence type="ECO:0000256" key="6">
    <source>
        <dbReference type="SAM" id="SignalP"/>
    </source>
</evidence>
<organism evidence="8 9">
    <name type="scientific">Shewanella loihica (strain ATCC BAA-1088 / PV-4)</name>
    <dbReference type="NCBI Taxonomy" id="323850"/>
    <lineage>
        <taxon>Bacteria</taxon>
        <taxon>Pseudomonadati</taxon>
        <taxon>Pseudomonadota</taxon>
        <taxon>Gammaproteobacteria</taxon>
        <taxon>Alteromonadales</taxon>
        <taxon>Shewanellaceae</taxon>
        <taxon>Shewanella</taxon>
    </lineage>
</organism>